<comment type="caution">
    <text evidence="6">The sequence shown here is derived from an EMBL/GenBank/DDBJ whole genome shotgun (WGS) entry which is preliminary data.</text>
</comment>
<dbReference type="SUPFAM" id="SSF54534">
    <property type="entry name" value="FKBP-like"/>
    <property type="match status" value="1"/>
</dbReference>
<keyword evidence="7" id="KW-1185">Reference proteome</keyword>
<dbReference type="EC" id="5.2.1.8" evidence="2 4"/>
<accession>V6S4W6</accession>
<comment type="catalytic activity">
    <reaction evidence="1 4">
        <text>[protein]-peptidylproline (omega=180) = [protein]-peptidylproline (omega=0)</text>
        <dbReference type="Rhea" id="RHEA:16237"/>
        <dbReference type="Rhea" id="RHEA-COMP:10747"/>
        <dbReference type="Rhea" id="RHEA-COMP:10748"/>
        <dbReference type="ChEBI" id="CHEBI:83833"/>
        <dbReference type="ChEBI" id="CHEBI:83834"/>
        <dbReference type="EC" id="5.2.1.8"/>
    </reaction>
</comment>
<evidence type="ECO:0000256" key="2">
    <source>
        <dbReference type="ARBA" id="ARBA00013194"/>
    </source>
</evidence>
<dbReference type="STRING" id="1341154.FCR2A7T_19040"/>
<dbReference type="InterPro" id="IPR018247">
    <property type="entry name" value="EF_Hand_1_Ca_BS"/>
</dbReference>
<keyword evidence="3 4" id="KW-0697">Rotamase</keyword>
<gene>
    <name evidence="6" type="ORF">IP98_02548</name>
</gene>
<dbReference type="PROSITE" id="PS00018">
    <property type="entry name" value="EF_HAND_1"/>
    <property type="match status" value="1"/>
</dbReference>
<evidence type="ECO:0000256" key="4">
    <source>
        <dbReference type="PROSITE-ProRule" id="PRU00277"/>
    </source>
</evidence>
<dbReference type="AlphaFoldDB" id="V6S4W6"/>
<dbReference type="InterPro" id="IPR001179">
    <property type="entry name" value="PPIase_FKBP_dom"/>
</dbReference>
<keyword evidence="4" id="KW-0413">Isomerase</keyword>
<dbReference type="Proteomes" id="UP000319848">
    <property type="component" value="Unassembled WGS sequence"/>
</dbReference>
<evidence type="ECO:0000313" key="6">
    <source>
        <dbReference type="EMBL" id="TWI09196.1"/>
    </source>
</evidence>
<reference evidence="6 7" key="1">
    <citation type="journal article" date="2015" name="Stand. Genomic Sci.">
        <title>Genomic Encyclopedia of Bacterial and Archaeal Type Strains, Phase III: the genomes of soil and plant-associated and newly described type strains.</title>
        <authorList>
            <person name="Whitman W.B."/>
            <person name="Woyke T."/>
            <person name="Klenk H.P."/>
            <person name="Zhou Y."/>
            <person name="Lilburn T.G."/>
            <person name="Beck B.J."/>
            <person name="De Vos P."/>
            <person name="Vandamme P."/>
            <person name="Eisen J.A."/>
            <person name="Garrity G."/>
            <person name="Hugenholtz P."/>
            <person name="Kyrpides N.C."/>
        </authorList>
    </citation>
    <scope>NUCLEOTIDE SEQUENCE [LARGE SCALE GENOMIC DNA]</scope>
    <source>
        <strain evidence="6 7">CGMCC 1.7270</strain>
    </source>
</reference>
<dbReference type="SUPFAM" id="SSF103647">
    <property type="entry name" value="TSP type-3 repeat"/>
    <property type="match status" value="1"/>
</dbReference>
<dbReference type="EMBL" id="VLKQ01000013">
    <property type="protein sequence ID" value="TWI09196.1"/>
    <property type="molecule type" value="Genomic_DNA"/>
</dbReference>
<dbReference type="InterPro" id="IPR028974">
    <property type="entry name" value="TSP_type-3_rpt"/>
</dbReference>
<evidence type="ECO:0000256" key="1">
    <source>
        <dbReference type="ARBA" id="ARBA00000971"/>
    </source>
</evidence>
<evidence type="ECO:0000313" key="7">
    <source>
        <dbReference type="Proteomes" id="UP000319848"/>
    </source>
</evidence>
<dbReference type="Gene3D" id="3.10.50.40">
    <property type="match status" value="1"/>
</dbReference>
<organism evidence="6 7">
    <name type="scientific">Flavobacterium cauense R2A-7</name>
    <dbReference type="NCBI Taxonomy" id="1341154"/>
    <lineage>
        <taxon>Bacteria</taxon>
        <taxon>Pseudomonadati</taxon>
        <taxon>Bacteroidota</taxon>
        <taxon>Flavobacteriia</taxon>
        <taxon>Flavobacteriales</taxon>
        <taxon>Flavobacteriaceae</taxon>
        <taxon>Flavobacterium</taxon>
    </lineage>
</organism>
<dbReference type="InterPro" id="IPR046357">
    <property type="entry name" value="PPIase_dom_sf"/>
</dbReference>
<evidence type="ECO:0000256" key="3">
    <source>
        <dbReference type="ARBA" id="ARBA00023110"/>
    </source>
</evidence>
<dbReference type="OrthoDB" id="1424215at2"/>
<feature type="domain" description="PPIase FKBP-type" evidence="5">
    <location>
        <begin position="126"/>
        <end position="224"/>
    </location>
</feature>
<dbReference type="PROSITE" id="PS50059">
    <property type="entry name" value="FKBP_PPIASE"/>
    <property type="match status" value="1"/>
</dbReference>
<dbReference type="GO" id="GO:0005509">
    <property type="term" value="F:calcium ion binding"/>
    <property type="evidence" value="ECO:0007669"/>
    <property type="project" value="InterPro"/>
</dbReference>
<dbReference type="RefSeq" id="WP_023571022.1">
    <property type="nucleotide sequence ID" value="NZ_AVBI01000017.1"/>
</dbReference>
<sequence length="337" mass="37704">MNRIFKIVSVLSLAILFANCQKDDGVGPVEARPHPEVYPEDLVKIETYLKTHYLDVNDSNLNGEVDVNEISILPLDDSHTVSVWDQTDYPLLSKIAKIYGVDFKVYYLKLDGKGDTDADGNKPCGVDRVLVSYRGNLLDGTEFDYAPNPVEFNLIDLVKGWEYVFPEFRAGFFDAPNGDGTLNPRDYGAGVMFLPSGLGYYNQNFGNVPSYSPLVFAFNFYAVTYLDQDFDKIPSRYEYVLNADGSLLDTDGDGIPNLFDSDDDNDGYLTKNEIKYTVTDNTTVPETVYTYYYPFNGAAVDDVTTPFVDETKGIPNCGGTDYTSSTRVRKHLDNSCH</sequence>
<name>V6S4W6_9FLAO</name>
<dbReference type="GO" id="GO:0003755">
    <property type="term" value="F:peptidyl-prolyl cis-trans isomerase activity"/>
    <property type="evidence" value="ECO:0007669"/>
    <property type="project" value="UniProtKB-KW"/>
</dbReference>
<evidence type="ECO:0000259" key="5">
    <source>
        <dbReference type="PROSITE" id="PS50059"/>
    </source>
</evidence>
<proteinExistence type="predicted"/>
<protein>
    <recommendedName>
        <fullName evidence="2 4">peptidylprolyl isomerase</fullName>
        <ecNumber evidence="2 4">5.2.1.8</ecNumber>
    </recommendedName>
</protein>